<evidence type="ECO:0000256" key="10">
    <source>
        <dbReference type="ARBA" id="ARBA00023065"/>
    </source>
</evidence>
<evidence type="ECO:0000256" key="8">
    <source>
        <dbReference type="ARBA" id="ARBA00022692"/>
    </source>
</evidence>
<protein>
    <recommendedName>
        <fullName evidence="4">Probable multidrug resistance protein NorM</fullName>
    </recommendedName>
    <alternativeName>
        <fullName evidence="12">Multidrug-efflux transporter</fullName>
    </alternativeName>
</protein>
<keyword evidence="6" id="KW-0050">Antiport</keyword>
<evidence type="ECO:0000256" key="4">
    <source>
        <dbReference type="ARBA" id="ARBA00020268"/>
    </source>
</evidence>
<evidence type="ECO:0000256" key="1">
    <source>
        <dbReference type="ARBA" id="ARBA00003408"/>
    </source>
</evidence>
<keyword evidence="15" id="KW-1185">Reference proteome</keyword>
<keyword evidence="11 13" id="KW-0472">Membrane</keyword>
<dbReference type="EMBL" id="JAFLQW010000081">
    <property type="protein sequence ID" value="MBO0348159.1"/>
    <property type="molecule type" value="Genomic_DNA"/>
</dbReference>
<evidence type="ECO:0000256" key="13">
    <source>
        <dbReference type="SAM" id="Phobius"/>
    </source>
</evidence>
<dbReference type="PIRSF" id="PIRSF006603">
    <property type="entry name" value="DinF"/>
    <property type="match status" value="1"/>
</dbReference>
<evidence type="ECO:0000313" key="14">
    <source>
        <dbReference type="EMBL" id="MBO0348159.1"/>
    </source>
</evidence>
<feature type="transmembrane region" description="Helical" evidence="13">
    <location>
        <begin position="163"/>
        <end position="185"/>
    </location>
</feature>
<dbReference type="Pfam" id="PF01554">
    <property type="entry name" value="MatE"/>
    <property type="match status" value="2"/>
</dbReference>
<evidence type="ECO:0000256" key="12">
    <source>
        <dbReference type="ARBA" id="ARBA00031636"/>
    </source>
</evidence>
<feature type="transmembrane region" description="Helical" evidence="13">
    <location>
        <begin position="55"/>
        <end position="77"/>
    </location>
</feature>
<feature type="transmembrane region" description="Helical" evidence="13">
    <location>
        <begin position="134"/>
        <end position="151"/>
    </location>
</feature>
<dbReference type="RefSeq" id="WP_207086724.1">
    <property type="nucleotide sequence ID" value="NZ_JAFLQW010000081.1"/>
</dbReference>
<comment type="similarity">
    <text evidence="3">Belongs to the multi antimicrobial extrusion (MATE) (TC 2.A.66.1) family.</text>
</comment>
<feature type="transmembrane region" description="Helical" evidence="13">
    <location>
        <begin position="358"/>
        <end position="376"/>
    </location>
</feature>
<evidence type="ECO:0000256" key="5">
    <source>
        <dbReference type="ARBA" id="ARBA00022448"/>
    </source>
</evidence>
<feature type="transmembrane region" description="Helical" evidence="13">
    <location>
        <begin position="239"/>
        <end position="267"/>
    </location>
</feature>
<gene>
    <name evidence="14" type="ORF">J0895_03385</name>
</gene>
<dbReference type="NCBIfam" id="TIGR00797">
    <property type="entry name" value="matE"/>
    <property type="match status" value="1"/>
</dbReference>
<feature type="transmembrane region" description="Helical" evidence="13">
    <location>
        <begin position="197"/>
        <end position="218"/>
    </location>
</feature>
<evidence type="ECO:0000256" key="6">
    <source>
        <dbReference type="ARBA" id="ARBA00022449"/>
    </source>
</evidence>
<dbReference type="CDD" id="cd13131">
    <property type="entry name" value="MATE_NorM_like"/>
    <property type="match status" value="1"/>
</dbReference>
<organism evidence="14 15">
    <name type="scientific">Phormidium pseudopriestleyi FRX01</name>
    <dbReference type="NCBI Taxonomy" id="1759528"/>
    <lineage>
        <taxon>Bacteria</taxon>
        <taxon>Bacillati</taxon>
        <taxon>Cyanobacteriota</taxon>
        <taxon>Cyanophyceae</taxon>
        <taxon>Oscillatoriophycideae</taxon>
        <taxon>Oscillatoriales</taxon>
        <taxon>Oscillatoriaceae</taxon>
        <taxon>Phormidium</taxon>
    </lineage>
</organism>
<keyword evidence="5" id="KW-0813">Transport</keyword>
<feature type="transmembrane region" description="Helical" evidence="13">
    <location>
        <begin position="397"/>
        <end position="418"/>
    </location>
</feature>
<name>A0ABS3FMF0_9CYAN</name>
<comment type="subcellular location">
    <subcellularLocation>
        <location evidence="2">Cell membrane</location>
        <topology evidence="2">Multi-pass membrane protein</topology>
    </subcellularLocation>
</comment>
<sequence>MHILSESKVFSEAKATLHLAIPLIAAQLAQAATGFVDTVMMGLLGSETLAAGGLGAIIFFTLMLICTGMVSAVGAIAATAHGAGELHRISYLTIQGLWLTVILSVPIGFLMWNLSPLLLHFGQDPTAVALAQTYLRALILGFPAAVGFAVLRNILCALNYTRPVMAIVASCVPLNIGGNYIFMFGKFGFPALGLAGIGWASTLSFWVMFIAAAGFLALSRRLKFYQIFRTSYQFDAPEFWGIVKIGWPIAGLFAIETGLFAVTTFLMGTLGTVTLAAHNIALQTANITFMVPVGLSLATTVRVGQAMGRKDMSSARLAGYVGIAIGVSFMSLMGLFLWTNPDKIVALYLDIQNSDNQPVLELAMSLLGIAAMFQIFDGMQIVAAGALRGVKDTRIPMAIGFLGYWCIGLCSGYILGFHLNLGGIGLWLGLVLGLAFSGLLLTCRFVYLLNGKTGFSK</sequence>
<evidence type="ECO:0000256" key="3">
    <source>
        <dbReference type="ARBA" id="ARBA00010199"/>
    </source>
</evidence>
<accession>A0ABS3FMF0</accession>
<feature type="transmembrane region" description="Helical" evidence="13">
    <location>
        <begin position="287"/>
        <end position="305"/>
    </location>
</feature>
<comment type="function">
    <text evidence="1">Multidrug efflux pump.</text>
</comment>
<evidence type="ECO:0000256" key="11">
    <source>
        <dbReference type="ARBA" id="ARBA00023136"/>
    </source>
</evidence>
<dbReference type="InterPro" id="IPR050222">
    <property type="entry name" value="MATE_MdtK"/>
</dbReference>
<dbReference type="InterPro" id="IPR048279">
    <property type="entry name" value="MdtK-like"/>
</dbReference>
<reference evidence="14 15" key="1">
    <citation type="submission" date="2021-03" db="EMBL/GenBank/DDBJ databases">
        <title>Metabolic Capacity of the Antarctic Cyanobacterium Phormidium pseudopriestleyi that Sustains Oxygenic Photosynthesis in the Presence of Hydrogen Sulfide.</title>
        <authorList>
            <person name="Lumian J.E."/>
            <person name="Jungblut A.D."/>
            <person name="Dillon M.L."/>
            <person name="Hawes I."/>
            <person name="Doran P.T."/>
            <person name="Mackey T.J."/>
            <person name="Dick G.J."/>
            <person name="Grettenberger C.L."/>
            <person name="Sumner D.Y."/>
        </authorList>
    </citation>
    <scope>NUCLEOTIDE SEQUENCE [LARGE SCALE GENOMIC DNA]</scope>
    <source>
        <strain evidence="14 15">FRX01</strain>
    </source>
</reference>
<comment type="caution">
    <text evidence="14">The sequence shown here is derived from an EMBL/GenBank/DDBJ whole genome shotgun (WGS) entry which is preliminary data.</text>
</comment>
<dbReference type="Proteomes" id="UP000664844">
    <property type="component" value="Unassembled WGS sequence"/>
</dbReference>
<proteinExistence type="inferred from homology"/>
<keyword evidence="8 13" id="KW-0812">Transmembrane</keyword>
<feature type="transmembrane region" description="Helical" evidence="13">
    <location>
        <begin position="89"/>
        <end position="114"/>
    </location>
</feature>
<feature type="transmembrane region" description="Helical" evidence="13">
    <location>
        <begin position="424"/>
        <end position="447"/>
    </location>
</feature>
<dbReference type="InterPro" id="IPR002528">
    <property type="entry name" value="MATE_fam"/>
</dbReference>
<feature type="transmembrane region" description="Helical" evidence="13">
    <location>
        <begin position="317"/>
        <end position="338"/>
    </location>
</feature>
<keyword evidence="7" id="KW-1003">Cell membrane</keyword>
<dbReference type="PANTHER" id="PTHR43298">
    <property type="entry name" value="MULTIDRUG RESISTANCE PROTEIN NORM-RELATED"/>
    <property type="match status" value="1"/>
</dbReference>
<evidence type="ECO:0000256" key="7">
    <source>
        <dbReference type="ARBA" id="ARBA00022475"/>
    </source>
</evidence>
<evidence type="ECO:0000256" key="9">
    <source>
        <dbReference type="ARBA" id="ARBA00022989"/>
    </source>
</evidence>
<evidence type="ECO:0000256" key="2">
    <source>
        <dbReference type="ARBA" id="ARBA00004651"/>
    </source>
</evidence>
<keyword evidence="9 13" id="KW-1133">Transmembrane helix</keyword>
<keyword evidence="10" id="KW-0406">Ion transport</keyword>
<dbReference type="PANTHER" id="PTHR43298:SF2">
    <property type="entry name" value="FMN_FAD EXPORTER YEEO-RELATED"/>
    <property type="match status" value="1"/>
</dbReference>
<evidence type="ECO:0000313" key="15">
    <source>
        <dbReference type="Proteomes" id="UP000664844"/>
    </source>
</evidence>